<keyword evidence="11 16" id="KW-1133">Transmembrane helix</keyword>
<feature type="transmembrane region" description="Helical" evidence="16">
    <location>
        <begin position="1128"/>
        <end position="1148"/>
    </location>
</feature>
<protein>
    <recommendedName>
        <fullName evidence="2">non-specific serine/threonine protein kinase</fullName>
        <ecNumber evidence="2">2.7.11.1</ecNumber>
    </recommendedName>
</protein>
<feature type="compositionally biased region" description="Low complexity" evidence="15">
    <location>
        <begin position="488"/>
        <end position="505"/>
    </location>
</feature>
<keyword evidence="3" id="KW-0813">Transport</keyword>
<dbReference type="Pfam" id="PF01384">
    <property type="entry name" value="PHO4"/>
    <property type="match status" value="1"/>
</dbReference>
<feature type="transmembrane region" description="Helical" evidence="16">
    <location>
        <begin position="1187"/>
        <end position="1211"/>
    </location>
</feature>
<feature type="region of interest" description="Disordered" evidence="15">
    <location>
        <begin position="1019"/>
        <end position="1057"/>
    </location>
</feature>
<dbReference type="InterPro" id="IPR001204">
    <property type="entry name" value="Phos_transporter"/>
</dbReference>
<dbReference type="SUPFAM" id="SSF56112">
    <property type="entry name" value="Protein kinase-like (PK-like)"/>
    <property type="match status" value="1"/>
</dbReference>
<dbReference type="GO" id="GO:0005315">
    <property type="term" value="F:phosphate transmembrane transporter activity"/>
    <property type="evidence" value="ECO:0007669"/>
    <property type="project" value="InterPro"/>
</dbReference>
<organism evidence="18 19">
    <name type="scientific">Mortierella alpina</name>
    <name type="common">Oleaginous fungus</name>
    <name type="synonym">Mortierella renispora</name>
    <dbReference type="NCBI Taxonomy" id="64518"/>
    <lineage>
        <taxon>Eukaryota</taxon>
        <taxon>Fungi</taxon>
        <taxon>Fungi incertae sedis</taxon>
        <taxon>Mucoromycota</taxon>
        <taxon>Mortierellomycotina</taxon>
        <taxon>Mortierellomycetes</taxon>
        <taxon>Mortierellales</taxon>
        <taxon>Mortierellaceae</taxon>
        <taxon>Mortierella</taxon>
    </lineage>
</organism>
<name>A0A9P8D1C6_MORAP</name>
<evidence type="ECO:0000256" key="10">
    <source>
        <dbReference type="ARBA" id="ARBA00022840"/>
    </source>
</evidence>
<proteinExistence type="predicted"/>
<dbReference type="PROSITE" id="PS50011">
    <property type="entry name" value="PROTEIN_KINASE_DOM"/>
    <property type="match status" value="1"/>
</dbReference>
<evidence type="ECO:0000256" key="1">
    <source>
        <dbReference type="ARBA" id="ARBA00004141"/>
    </source>
</evidence>
<sequence length="1588" mass="171545">MGDMADDSENDAPLETDPTGRYQRCDEVLGEGAYKLVYRACDLEEGNEVAWNQLRFDHLSRREAQKILSEIEILQSIRNDHIINFYASWSTPSPNVPGGERIVFITELMSSGTLKQYLKKTLKGALKPKYDEKIDIYAFGMCVLEMVTKDYPYAECTNQAQIYRKVSQGIKPKALDDVQDLEVREFIDRCLDHDAKTRPSAQELLDSEFLKPCTNIPPPSSEAAIGASGQFSMDSHDHGDVARPSTPASGIASVLTSSTATLPTPVPGPIPPRIQTAAPEVAVLPQNGAIAGPEFTLTTVDVVNKTYHIRSNLLPPTPTSAVESTQADATPALTQGEDDQTQVTSTGTSESSKEFIPEPTLTPTHTHSYSKMCSIQVEQYGNTDGNRLNLKMVCTCPVAGSSRESSVEAAGTHEIKFPFDLDIDTVEEVVAEMVREQILSAEDRAEATSRIQDVVTKILHALQEKAKRAKEKKAARLVSAQPSKAPRSQSSVQSVKQHQQPQQSQAIAMKKPHHRQLKVPPASDWSQYGHSPTELRSPDYFLSSSLGSNASFSWTGATLTANSDQGREAFFAQTAAAQPPPSLSDATFPPLMAAARRSEHDRLRKELAVVGQAGGDGMGRPTYSGAVQQYHEPSPHHDVPMNASLSLSPLLVPRRTSAIPPRPKSVHDVSYMTPYPGRDSTSALSKSVQDVSYGATATSPPLVQRTASSAARLGERPRSSSTAAAAFDRDDDVGYTSPYRHGVSGSSMKSHRRSPSCDISVYVPQAMVCVPSSLRSFNAAPLQRSTSNTIGYVVSKAQSESGQPLNQFPASPLARRAMVQDISVVPALTATAVSSSGTRPEADETHPTVASGLDRQATNNVGSNGKATPGSGGSDSGISSGASSPASVMLHDQPQQQQQQQQQSGQQEHPILVSAAPQPQAPIIVAPLSERLSPYSFDPLSGAHGPVHGLVHAPAAMSESQHLMSSSLSSDGLFPVMMTSEAKKNIEMWSDNVQQTTNAGLAAPARAAATAVEPEASPHLLHPLHGQHGSVPSSSCPDLSDREEEEDEAGILDEDLRSLREQQRREMEWMRLQHEMQWEKMMKMKEQREKSSESTRLRRASAFLMGSETADTIKGGLIDVDKFAGQPALLMLGMVCSLVGSSTWVLFASSRGWPVSTTHAIVGAITGIGIAGFGTSAVQWIEIGKIVSSWLISPVCAGLVTTFIFVITKHLILKHPNSLKRGLIAIPFYFSITIFINVFYIVFKGSPGLSLSKLPIGVILAISFGIAAAVFLWCFFFMRPYLRRKIEHGEPLRWYHSLYIPFVKPIPPKDSQLHLRSFQMKDQPLGDGAGSSAPHSPDGLKAKTLEEALSPHHDSAEGAVNHSLKHLDDTPRTQRHRVLFSKLKAKLTHGMVQDINTNTAEIDRIHDNSTRYDSKTEQLFCTLQVLTSCFASFAHGSNDVANAIGPLTTIYYIWKNGAVDVGGKAPVPLWILAYGAVSIDIGLLTYGYKVMATLGNKITYMSPSRGFSVSLGTSLTVLTCSKLGLPVSTTHCITGSTTAVGLCSGGGLRSVNWKILALVGSSWVFTLPAAGLVSGLLFALIINSPHKI</sequence>
<comment type="caution">
    <text evidence="18">The sequence shown here is derived from an EMBL/GenBank/DDBJ whole genome shotgun (WGS) entry which is preliminary data.</text>
</comment>
<evidence type="ECO:0000256" key="11">
    <source>
        <dbReference type="ARBA" id="ARBA00022989"/>
    </source>
</evidence>
<feature type="region of interest" description="Disordered" evidence="15">
    <location>
        <begin position="831"/>
        <end position="908"/>
    </location>
</feature>
<feature type="transmembrane region" description="Helical" evidence="16">
    <location>
        <begin position="1555"/>
        <end position="1582"/>
    </location>
</feature>
<reference evidence="18" key="1">
    <citation type="submission" date="2021-07" db="EMBL/GenBank/DDBJ databases">
        <title>Draft genome of Mortierella alpina, strain LL118, isolated from an aspen leaf litter sample.</title>
        <authorList>
            <person name="Yang S."/>
            <person name="Vinatzer B.A."/>
        </authorList>
    </citation>
    <scope>NUCLEOTIDE SEQUENCE</scope>
    <source>
        <strain evidence="18">LL118</strain>
    </source>
</reference>
<dbReference type="InterPro" id="IPR024678">
    <property type="entry name" value="Kinase_OSR1/WNK_CCT"/>
</dbReference>
<keyword evidence="12 16" id="KW-0472">Membrane</keyword>
<dbReference type="EMBL" id="JAIFTL010000122">
    <property type="protein sequence ID" value="KAG9322960.1"/>
    <property type="molecule type" value="Genomic_DNA"/>
</dbReference>
<evidence type="ECO:0000256" key="5">
    <source>
        <dbReference type="ARBA" id="ARBA00022592"/>
    </source>
</evidence>
<feature type="region of interest" description="Disordered" evidence="15">
    <location>
        <begin position="314"/>
        <end position="365"/>
    </location>
</feature>
<keyword evidence="10" id="KW-0067">ATP-binding</keyword>
<evidence type="ECO:0000256" key="6">
    <source>
        <dbReference type="ARBA" id="ARBA00022679"/>
    </source>
</evidence>
<feature type="compositionally biased region" description="Polar residues" evidence="15">
    <location>
        <begin position="856"/>
        <end position="866"/>
    </location>
</feature>
<evidence type="ECO:0000256" key="16">
    <source>
        <dbReference type="SAM" id="Phobius"/>
    </source>
</evidence>
<feature type="compositionally biased region" description="Acidic residues" evidence="15">
    <location>
        <begin position="1041"/>
        <end position="1053"/>
    </location>
</feature>
<feature type="transmembrane region" description="Helical" evidence="16">
    <location>
        <begin position="1223"/>
        <end position="1243"/>
    </location>
</feature>
<comment type="catalytic activity">
    <reaction evidence="13">
        <text>L-threonyl-[protein] + ATP = O-phospho-L-threonyl-[protein] + ADP + H(+)</text>
        <dbReference type="Rhea" id="RHEA:46608"/>
        <dbReference type="Rhea" id="RHEA-COMP:11060"/>
        <dbReference type="Rhea" id="RHEA-COMP:11605"/>
        <dbReference type="ChEBI" id="CHEBI:15378"/>
        <dbReference type="ChEBI" id="CHEBI:30013"/>
        <dbReference type="ChEBI" id="CHEBI:30616"/>
        <dbReference type="ChEBI" id="CHEBI:61977"/>
        <dbReference type="ChEBI" id="CHEBI:456216"/>
        <dbReference type="EC" id="2.7.11.1"/>
    </reaction>
</comment>
<gene>
    <name evidence="18" type="ORF">KVV02_004336</name>
</gene>
<evidence type="ECO:0000256" key="4">
    <source>
        <dbReference type="ARBA" id="ARBA00022527"/>
    </source>
</evidence>
<accession>A0A9P8D1C6</accession>
<evidence type="ECO:0000256" key="7">
    <source>
        <dbReference type="ARBA" id="ARBA00022692"/>
    </source>
</evidence>
<feature type="region of interest" description="Disordered" evidence="15">
    <location>
        <begin position="470"/>
        <end position="531"/>
    </location>
</feature>
<dbReference type="InterPro" id="IPR000719">
    <property type="entry name" value="Prot_kinase_dom"/>
</dbReference>
<evidence type="ECO:0000256" key="14">
    <source>
        <dbReference type="ARBA" id="ARBA00048679"/>
    </source>
</evidence>
<evidence type="ECO:0000256" key="9">
    <source>
        <dbReference type="ARBA" id="ARBA00022777"/>
    </source>
</evidence>
<keyword evidence="5" id="KW-0592">Phosphate transport</keyword>
<dbReference type="Pfam" id="PF12202">
    <property type="entry name" value="OSR1_C"/>
    <property type="match status" value="1"/>
</dbReference>
<feature type="compositionally biased region" description="Polar residues" evidence="15">
    <location>
        <begin position="679"/>
        <end position="709"/>
    </location>
</feature>
<evidence type="ECO:0000256" key="12">
    <source>
        <dbReference type="ARBA" id="ARBA00023136"/>
    </source>
</evidence>
<keyword evidence="4" id="KW-0723">Serine/threonine-protein kinase</keyword>
<dbReference type="Proteomes" id="UP000717515">
    <property type="component" value="Unassembled WGS sequence"/>
</dbReference>
<dbReference type="PANTHER" id="PTHR11101:SF80">
    <property type="entry name" value="PHOSPHATE TRANSPORTER"/>
    <property type="match status" value="1"/>
</dbReference>
<evidence type="ECO:0000256" key="3">
    <source>
        <dbReference type="ARBA" id="ARBA00022448"/>
    </source>
</evidence>
<dbReference type="GO" id="GO:0005524">
    <property type="term" value="F:ATP binding"/>
    <property type="evidence" value="ECO:0007669"/>
    <property type="project" value="UniProtKB-KW"/>
</dbReference>
<feature type="transmembrane region" description="Helical" evidence="16">
    <location>
        <begin position="1160"/>
        <end position="1181"/>
    </location>
</feature>
<feature type="compositionally biased region" description="Acidic residues" evidence="15">
    <location>
        <begin position="1"/>
        <end position="14"/>
    </location>
</feature>
<dbReference type="Gene3D" id="3.30.200.20">
    <property type="entry name" value="Phosphorylase Kinase, domain 1"/>
    <property type="match status" value="1"/>
</dbReference>
<dbReference type="PANTHER" id="PTHR11101">
    <property type="entry name" value="PHOSPHATE TRANSPORTER"/>
    <property type="match status" value="1"/>
</dbReference>
<dbReference type="Pfam" id="PF00069">
    <property type="entry name" value="Pkinase"/>
    <property type="match status" value="2"/>
</dbReference>
<evidence type="ECO:0000313" key="18">
    <source>
        <dbReference type="EMBL" id="KAG9322960.1"/>
    </source>
</evidence>
<feature type="region of interest" description="Disordered" evidence="15">
    <location>
        <begin position="1"/>
        <end position="20"/>
    </location>
</feature>
<comment type="subcellular location">
    <subcellularLocation>
        <location evidence="1">Membrane</location>
        <topology evidence="1">Multi-pass membrane protein</topology>
    </subcellularLocation>
</comment>
<evidence type="ECO:0000256" key="2">
    <source>
        <dbReference type="ARBA" id="ARBA00012513"/>
    </source>
</evidence>
<keyword evidence="6" id="KW-0808">Transferase</keyword>
<evidence type="ECO:0000256" key="13">
    <source>
        <dbReference type="ARBA" id="ARBA00047899"/>
    </source>
</evidence>
<dbReference type="Gene3D" id="3.10.20.90">
    <property type="entry name" value="Phosphatidylinositol 3-kinase Catalytic Subunit, Chain A, domain 1"/>
    <property type="match status" value="1"/>
</dbReference>
<dbReference type="EC" id="2.7.11.1" evidence="2"/>
<dbReference type="Gene3D" id="1.10.510.10">
    <property type="entry name" value="Transferase(Phosphotransferase) domain 1"/>
    <property type="match status" value="1"/>
</dbReference>
<comment type="catalytic activity">
    <reaction evidence="14">
        <text>L-seryl-[protein] + ATP = O-phospho-L-seryl-[protein] + ADP + H(+)</text>
        <dbReference type="Rhea" id="RHEA:17989"/>
        <dbReference type="Rhea" id="RHEA-COMP:9863"/>
        <dbReference type="Rhea" id="RHEA-COMP:11604"/>
        <dbReference type="ChEBI" id="CHEBI:15378"/>
        <dbReference type="ChEBI" id="CHEBI:29999"/>
        <dbReference type="ChEBI" id="CHEBI:30616"/>
        <dbReference type="ChEBI" id="CHEBI:83421"/>
        <dbReference type="ChEBI" id="CHEBI:456216"/>
        <dbReference type="EC" id="2.7.11.1"/>
    </reaction>
</comment>
<feature type="region of interest" description="Disordered" evidence="15">
    <location>
        <begin position="655"/>
        <end position="755"/>
    </location>
</feature>
<dbReference type="GO" id="GO:0016020">
    <property type="term" value="C:membrane"/>
    <property type="evidence" value="ECO:0007669"/>
    <property type="project" value="UniProtKB-SubCell"/>
</dbReference>
<evidence type="ECO:0000313" key="19">
    <source>
        <dbReference type="Proteomes" id="UP000717515"/>
    </source>
</evidence>
<feature type="domain" description="Protein kinase" evidence="17">
    <location>
        <begin position="1"/>
        <end position="210"/>
    </location>
</feature>
<evidence type="ECO:0000256" key="8">
    <source>
        <dbReference type="ARBA" id="ARBA00022741"/>
    </source>
</evidence>
<feature type="compositionally biased region" description="Low complexity" evidence="15">
    <location>
        <begin position="876"/>
        <end position="907"/>
    </location>
</feature>
<keyword evidence="8" id="KW-0547">Nucleotide-binding</keyword>
<dbReference type="GO" id="GO:0035435">
    <property type="term" value="P:phosphate ion transmembrane transport"/>
    <property type="evidence" value="ECO:0007669"/>
    <property type="project" value="TreeGrafter"/>
</dbReference>
<feature type="compositionally biased region" description="Polar residues" evidence="15">
    <location>
        <begin position="341"/>
        <end position="350"/>
    </location>
</feature>
<feature type="region of interest" description="Disordered" evidence="15">
    <location>
        <begin position="612"/>
        <end position="638"/>
    </location>
</feature>
<feature type="transmembrane region" description="Helical" evidence="16">
    <location>
        <begin position="1255"/>
        <end position="1278"/>
    </location>
</feature>
<feature type="compositionally biased region" description="Polar residues" evidence="15">
    <location>
        <begin position="319"/>
        <end position="328"/>
    </location>
</feature>
<keyword evidence="9" id="KW-0418">Kinase</keyword>
<evidence type="ECO:0000259" key="17">
    <source>
        <dbReference type="PROSITE" id="PS50011"/>
    </source>
</evidence>
<evidence type="ECO:0000256" key="15">
    <source>
        <dbReference type="SAM" id="MobiDB-lite"/>
    </source>
</evidence>
<dbReference type="GO" id="GO:0004674">
    <property type="term" value="F:protein serine/threonine kinase activity"/>
    <property type="evidence" value="ECO:0007669"/>
    <property type="project" value="UniProtKB-KW"/>
</dbReference>
<feature type="region of interest" description="Disordered" evidence="15">
    <location>
        <begin position="221"/>
        <end position="249"/>
    </location>
</feature>
<keyword evidence="7 16" id="KW-0812">Transmembrane</keyword>
<dbReference type="InterPro" id="IPR011009">
    <property type="entry name" value="Kinase-like_dom_sf"/>
</dbReference>